<feature type="binding site" evidence="11">
    <location>
        <begin position="403"/>
        <end position="406"/>
    </location>
    <ligand>
        <name>GMP</name>
        <dbReference type="ChEBI" id="CHEBI:58115"/>
    </ligand>
</feature>
<dbReference type="GO" id="GO:0003972">
    <property type="term" value="F:RNA ligase (ATP) activity"/>
    <property type="evidence" value="ECO:0007669"/>
    <property type="project" value="TreeGrafter"/>
</dbReference>
<feature type="binding site" evidence="12">
    <location>
        <position position="206"/>
    </location>
    <ligand>
        <name>Mn(2+)</name>
        <dbReference type="ChEBI" id="CHEBI:29035"/>
        <label>1</label>
    </ligand>
</feature>
<dbReference type="GO" id="GO:0170057">
    <property type="term" value="F:RNA ligase (GTP) activity"/>
    <property type="evidence" value="ECO:0007669"/>
    <property type="project" value="UniProtKB-EC"/>
</dbReference>
<dbReference type="GO" id="GO:0006396">
    <property type="term" value="P:RNA processing"/>
    <property type="evidence" value="ECO:0007669"/>
    <property type="project" value="InterPro"/>
</dbReference>
<dbReference type="Pfam" id="PF01139">
    <property type="entry name" value="RtcB"/>
    <property type="match status" value="1"/>
</dbReference>
<feature type="binding site" evidence="11">
    <location>
        <begin position="328"/>
        <end position="329"/>
    </location>
    <ligand>
        <name>GMP</name>
        <dbReference type="ChEBI" id="CHEBI:58115"/>
    </ligand>
</feature>
<comment type="cofactor">
    <cofactor evidence="12 13">
        <name>Mn(2+)</name>
        <dbReference type="ChEBI" id="CHEBI:29035"/>
    </cofactor>
    <text evidence="12 13">Binds 2 manganese ions per subunit.</text>
</comment>
<comment type="similarity">
    <text evidence="1 13">Belongs to the RtcB family.</text>
</comment>
<protein>
    <recommendedName>
        <fullName evidence="13">tRNA-splicing ligase RtcB</fullName>
        <ecNumber evidence="13">6.5.1.-</ecNumber>
    </recommendedName>
</protein>
<feature type="binding site" evidence="12">
    <location>
        <position position="237"/>
    </location>
    <ligand>
        <name>Mn(2+)</name>
        <dbReference type="ChEBI" id="CHEBI:29035"/>
        <label>2</label>
    </ligand>
</feature>
<evidence type="ECO:0000256" key="2">
    <source>
        <dbReference type="ARBA" id="ARBA00022598"/>
    </source>
</evidence>
<organism evidence="14 15">
    <name type="scientific">Candidatus Uhrbacteria bacterium RIFCSPHIGHO2_02_FULL_60_10</name>
    <dbReference type="NCBI Taxonomy" id="1802392"/>
    <lineage>
        <taxon>Bacteria</taxon>
        <taxon>Candidatus Uhriibacteriota</taxon>
    </lineage>
</organism>
<accession>A0A1F7U8P4</accession>
<feature type="binding site" evidence="12">
    <location>
        <position position="328"/>
    </location>
    <ligand>
        <name>Mn(2+)</name>
        <dbReference type="ChEBI" id="CHEBI:29035"/>
        <label>2</label>
    </ligand>
</feature>
<dbReference type="PANTHER" id="PTHR11118:SF1">
    <property type="entry name" value="RNA-SPLICING LIGASE RTCB HOMOLOG"/>
    <property type="match status" value="1"/>
</dbReference>
<dbReference type="FunFam" id="3.90.1860.10:FF:000001">
    <property type="entry name" value="tRNA-splicing ligase RtcB homolog"/>
    <property type="match status" value="1"/>
</dbReference>
<dbReference type="EC" id="6.5.1.-" evidence="13"/>
<dbReference type="Gene3D" id="3.90.1860.10">
    <property type="entry name" value="tRNA-splicing ligase RtcB"/>
    <property type="match status" value="1"/>
</dbReference>
<keyword evidence="6 11" id="KW-0342">GTP-binding</keyword>
<keyword evidence="2 13" id="KW-0436">Ligase</keyword>
<feature type="binding site" evidence="11">
    <location>
        <position position="384"/>
    </location>
    <ligand>
        <name>GMP</name>
        <dbReference type="ChEBI" id="CHEBI:58115"/>
    </ligand>
</feature>
<dbReference type="Proteomes" id="UP000177088">
    <property type="component" value="Unassembled WGS sequence"/>
</dbReference>
<feature type="binding site" evidence="11">
    <location>
        <begin position="377"/>
        <end position="380"/>
    </location>
    <ligand>
        <name>GMP</name>
        <dbReference type="ChEBI" id="CHEBI:58115"/>
    </ligand>
</feature>
<proteinExistence type="inferred from homology"/>
<reference evidence="14 15" key="1">
    <citation type="journal article" date="2016" name="Nat. Commun.">
        <title>Thousands of microbial genomes shed light on interconnected biogeochemical processes in an aquifer system.</title>
        <authorList>
            <person name="Anantharaman K."/>
            <person name="Brown C.T."/>
            <person name="Hug L.A."/>
            <person name="Sharon I."/>
            <person name="Castelle C.J."/>
            <person name="Probst A.J."/>
            <person name="Thomas B.C."/>
            <person name="Singh A."/>
            <person name="Wilkins M.J."/>
            <person name="Karaoz U."/>
            <person name="Brodie E.L."/>
            <person name="Williams K.H."/>
            <person name="Hubbard S.S."/>
            <person name="Banfield J.F."/>
        </authorList>
    </citation>
    <scope>NUCLEOTIDE SEQUENCE [LARGE SCALE GENOMIC DNA]</scope>
</reference>
<dbReference type="GO" id="GO:0042245">
    <property type="term" value="P:RNA repair"/>
    <property type="evidence" value="ECO:0007669"/>
    <property type="project" value="UniProtKB-KW"/>
</dbReference>
<sequence length="481" mass="51529">MDLLPLLKKIKPHLYELPQGSVPGMRVSARVYASPDLLEAVRNDRSLQQLANVAMLPGVVDPVIAMPDMHEGYGFPIGGVAATAWPHGVISPGGVGYDINCGVRLLASDLTHEEISSRLPEFADAAMRSVPAGVGRGGSLTVGPQALEAVLRHGAGWCLAQGYGEDGDLERTEEGGCLSGADPATVSDRARARGRDQLGTLGSGNHFLEVQRVEKVFDEDTAKAFGLFPDQAVIMVHCGSRGLGHQVCTDHVRTMLRDLPHYGFTLPDPELACAPADSPAGSRYLAAMAAAANFAWANRQIITHRLREQWEAVFGAGRKLRLVYDVCHNVAKRERHEWHGGEMELLVHRKGATRAFGPGRPEVPTEYRAVGQPVFIPGTMGTASYVLCGTAMAMRQTYGTVCHGAGRQLSRHAAQRAESGPAVRRRLESQGIVVRCHSDLGLAEEAPAAYKSIEAVVEVVADAGLATRVARLKPTAVIKGE</sequence>
<gene>
    <name evidence="13" type="primary">rtcB</name>
    <name evidence="14" type="ORF">A3C96_04155</name>
</gene>
<dbReference type="EMBL" id="MGEA01000035">
    <property type="protein sequence ID" value="OGL74087.1"/>
    <property type="molecule type" value="Genomic_DNA"/>
</dbReference>
<evidence type="ECO:0000256" key="4">
    <source>
        <dbReference type="ARBA" id="ARBA00022741"/>
    </source>
</evidence>
<comment type="catalytic activity">
    <reaction evidence="8">
        <text>a 3'-end 3'-phospho-ribonucleotide-RNA + a 5'-end dephospho-ribonucleoside-RNA + GTP = a ribonucleotidyl-ribonucleotide-RNA + GMP + diphosphate</text>
        <dbReference type="Rhea" id="RHEA:68076"/>
        <dbReference type="Rhea" id="RHEA-COMP:10463"/>
        <dbReference type="Rhea" id="RHEA-COMP:13936"/>
        <dbReference type="Rhea" id="RHEA-COMP:17355"/>
        <dbReference type="ChEBI" id="CHEBI:33019"/>
        <dbReference type="ChEBI" id="CHEBI:37565"/>
        <dbReference type="ChEBI" id="CHEBI:58115"/>
        <dbReference type="ChEBI" id="CHEBI:83062"/>
        <dbReference type="ChEBI" id="CHEBI:138284"/>
        <dbReference type="ChEBI" id="CHEBI:173118"/>
        <dbReference type="EC" id="6.5.1.8"/>
    </reaction>
</comment>
<comment type="caution">
    <text evidence="14">The sequence shown here is derived from an EMBL/GenBank/DDBJ whole genome shotgun (WGS) entry which is preliminary data.</text>
</comment>
<evidence type="ECO:0000256" key="5">
    <source>
        <dbReference type="ARBA" id="ARBA00022800"/>
    </source>
</evidence>
<keyword evidence="7 12" id="KW-0464">Manganese</keyword>
<evidence type="ECO:0000256" key="12">
    <source>
        <dbReference type="PIRSR" id="PIRSR601233-3"/>
    </source>
</evidence>
<evidence type="ECO:0000256" key="8">
    <source>
        <dbReference type="ARBA" id="ARBA00047746"/>
    </source>
</evidence>
<dbReference type="AlphaFoldDB" id="A0A1F7U8P4"/>
<evidence type="ECO:0000313" key="14">
    <source>
        <dbReference type="EMBL" id="OGL74087.1"/>
    </source>
</evidence>
<feature type="binding site" evidence="11">
    <location>
        <begin position="205"/>
        <end position="209"/>
    </location>
    <ligand>
        <name>GMP</name>
        <dbReference type="ChEBI" id="CHEBI:58115"/>
    </ligand>
</feature>
<evidence type="ECO:0000256" key="11">
    <source>
        <dbReference type="PIRSR" id="PIRSR601233-2"/>
    </source>
</evidence>
<feature type="binding site" evidence="11">
    <location>
        <position position="479"/>
    </location>
    <ligand>
        <name>GMP</name>
        <dbReference type="ChEBI" id="CHEBI:58115"/>
    </ligand>
</feature>
<keyword evidence="5" id="KW-0692">RNA repair</keyword>
<dbReference type="SUPFAM" id="SSF103365">
    <property type="entry name" value="Hypothetical protein PH1602"/>
    <property type="match status" value="1"/>
</dbReference>
<keyword evidence="4 11" id="KW-0547">Nucleotide-binding</keyword>
<evidence type="ECO:0000256" key="6">
    <source>
        <dbReference type="ARBA" id="ARBA00023134"/>
    </source>
</evidence>
<feature type="active site" description="GMP-histidine intermediate" evidence="10">
    <location>
        <position position="403"/>
    </location>
</feature>
<comment type="catalytic activity">
    <reaction evidence="9">
        <text>a 3'-end 2',3'-cyclophospho-ribonucleotide-RNA + a 5'-end dephospho-ribonucleoside-RNA + GTP + H2O = a ribonucleotidyl-ribonucleotide-RNA + GMP + diphosphate + H(+)</text>
        <dbReference type="Rhea" id="RHEA:68080"/>
        <dbReference type="Rhea" id="RHEA-COMP:10464"/>
        <dbReference type="Rhea" id="RHEA-COMP:13936"/>
        <dbReference type="Rhea" id="RHEA-COMP:17355"/>
        <dbReference type="ChEBI" id="CHEBI:15377"/>
        <dbReference type="ChEBI" id="CHEBI:15378"/>
        <dbReference type="ChEBI" id="CHEBI:33019"/>
        <dbReference type="ChEBI" id="CHEBI:37565"/>
        <dbReference type="ChEBI" id="CHEBI:58115"/>
        <dbReference type="ChEBI" id="CHEBI:83064"/>
        <dbReference type="ChEBI" id="CHEBI:138284"/>
        <dbReference type="ChEBI" id="CHEBI:173118"/>
        <dbReference type="EC" id="6.5.1.8"/>
    </reaction>
</comment>
<keyword evidence="3 12" id="KW-0479">Metal-binding</keyword>
<dbReference type="PANTHER" id="PTHR11118">
    <property type="entry name" value="RNA-SPLICING LIGASE RTCB HOMOLOG"/>
    <property type="match status" value="1"/>
</dbReference>
<dbReference type="InterPro" id="IPR036025">
    <property type="entry name" value="RtcB-like_sf"/>
</dbReference>
<evidence type="ECO:0000256" key="10">
    <source>
        <dbReference type="PIRSR" id="PIRSR601233-1"/>
    </source>
</evidence>
<feature type="binding site" evidence="12">
    <location>
        <position position="98"/>
    </location>
    <ligand>
        <name>Mn(2+)</name>
        <dbReference type="ChEBI" id="CHEBI:29035"/>
        <label>1</label>
    </ligand>
</feature>
<evidence type="ECO:0000256" key="1">
    <source>
        <dbReference type="ARBA" id="ARBA00008071"/>
    </source>
</evidence>
<evidence type="ECO:0000256" key="3">
    <source>
        <dbReference type="ARBA" id="ARBA00022723"/>
    </source>
</evidence>
<dbReference type="InterPro" id="IPR001233">
    <property type="entry name" value="RtcB"/>
</dbReference>
<dbReference type="GO" id="GO:0005525">
    <property type="term" value="F:GTP binding"/>
    <property type="evidence" value="ECO:0007669"/>
    <property type="project" value="UniProtKB-KW"/>
</dbReference>
<evidence type="ECO:0000256" key="13">
    <source>
        <dbReference type="RuleBase" id="RU371113"/>
    </source>
</evidence>
<name>A0A1F7U8P4_9BACT</name>
<comment type="subunit">
    <text evidence="13">Monomer.</text>
</comment>
<evidence type="ECO:0000313" key="15">
    <source>
        <dbReference type="Proteomes" id="UP000177088"/>
    </source>
</evidence>
<evidence type="ECO:0000256" key="9">
    <source>
        <dbReference type="ARBA" id="ARBA00049514"/>
    </source>
</evidence>
<evidence type="ECO:0000256" key="7">
    <source>
        <dbReference type="ARBA" id="ARBA00023211"/>
    </source>
</evidence>
<dbReference type="GO" id="GO:0046872">
    <property type="term" value="F:metal ion binding"/>
    <property type="evidence" value="ECO:0007669"/>
    <property type="project" value="UniProtKB-UniRule"/>
</dbReference>